<reference evidence="2" key="1">
    <citation type="submission" date="2022-11" db="UniProtKB">
        <authorList>
            <consortium name="WormBaseParasite"/>
        </authorList>
    </citation>
    <scope>IDENTIFICATION</scope>
</reference>
<sequence>MSSSIPSIYEKPIAFRWKIAYDQFLNASEDQYWCLESETINVEHYGMENYFLRLSPSEEDENMIALELVIEKKICTYEELIDPKNNYFVNGNLVILMEAILTWKQILYDPYSENCKCDEAIALMSKNNYNVINYPCSWCCKTDGKLKIEKTTEVKKQPLARNLSLQLWNRDDKDFTFVAGGKEIRVHKFIIIDCHVFERMIESGLKESKENKVIITDFSFETVEIALQYFYGIEITDLLTVNNAFNLIRFADKYDITDLKVSYF</sequence>
<name>A0AC34FYR3_9BILA</name>
<proteinExistence type="predicted"/>
<protein>
    <submittedName>
        <fullName evidence="2">BTB domain-containing protein</fullName>
    </submittedName>
</protein>
<evidence type="ECO:0000313" key="1">
    <source>
        <dbReference type="Proteomes" id="UP000887579"/>
    </source>
</evidence>
<evidence type="ECO:0000313" key="2">
    <source>
        <dbReference type="WBParaSite" id="ES5_v2.g22603.t1"/>
    </source>
</evidence>
<accession>A0AC34FYR3</accession>
<organism evidence="1 2">
    <name type="scientific">Panagrolaimus sp. ES5</name>
    <dbReference type="NCBI Taxonomy" id="591445"/>
    <lineage>
        <taxon>Eukaryota</taxon>
        <taxon>Metazoa</taxon>
        <taxon>Ecdysozoa</taxon>
        <taxon>Nematoda</taxon>
        <taxon>Chromadorea</taxon>
        <taxon>Rhabditida</taxon>
        <taxon>Tylenchina</taxon>
        <taxon>Panagrolaimomorpha</taxon>
        <taxon>Panagrolaimoidea</taxon>
        <taxon>Panagrolaimidae</taxon>
        <taxon>Panagrolaimus</taxon>
    </lineage>
</organism>
<dbReference type="WBParaSite" id="ES5_v2.g22603.t1">
    <property type="protein sequence ID" value="ES5_v2.g22603.t1"/>
    <property type="gene ID" value="ES5_v2.g22603"/>
</dbReference>
<dbReference type="Proteomes" id="UP000887579">
    <property type="component" value="Unplaced"/>
</dbReference>